<name>A0A6L7GS52_9ACTN</name>
<dbReference type="GO" id="GO:0003677">
    <property type="term" value="F:DNA binding"/>
    <property type="evidence" value="ECO:0007669"/>
    <property type="project" value="UniProtKB-UniRule"/>
</dbReference>
<evidence type="ECO:0000256" key="4">
    <source>
        <dbReference type="PROSITE-ProRule" id="PRU00335"/>
    </source>
</evidence>
<dbReference type="EMBL" id="WMBR01000003">
    <property type="protein sequence ID" value="MXP22403.1"/>
    <property type="molecule type" value="Genomic_DNA"/>
</dbReference>
<dbReference type="PANTHER" id="PTHR47506:SF1">
    <property type="entry name" value="HTH-TYPE TRANSCRIPTIONAL REGULATOR YJDC"/>
    <property type="match status" value="1"/>
</dbReference>
<evidence type="ECO:0000256" key="3">
    <source>
        <dbReference type="ARBA" id="ARBA00023163"/>
    </source>
</evidence>
<sequence>MGRAPGYDADEVIETARDLFWTRGFDDVSVSDVEKATGLSRSSIYHAFGSMRGLFDAVVQNYLDAVVRPRLRGLQAEIVADDALAAYLHGLADAIARRADAVGDVTGAPTGCLLVATAVTSLGADGAVREVIAAYHHELLQAVTAGLRATGGQAAADLEQRARVVAGAVISANVLARVNAAEAVRLLRATADTVAVSV</sequence>
<dbReference type="Gene3D" id="1.10.357.10">
    <property type="entry name" value="Tetracycline Repressor, domain 2"/>
    <property type="match status" value="1"/>
</dbReference>
<dbReference type="Gene3D" id="1.10.10.60">
    <property type="entry name" value="Homeodomain-like"/>
    <property type="match status" value="1"/>
</dbReference>
<dbReference type="InterPro" id="IPR036271">
    <property type="entry name" value="Tet_transcr_reg_TetR-rel_C_sf"/>
</dbReference>
<dbReference type="InterPro" id="IPR001647">
    <property type="entry name" value="HTH_TetR"/>
</dbReference>
<keyword evidence="3" id="KW-0804">Transcription</keyword>
<dbReference type="AlphaFoldDB" id="A0A6L7GS52"/>
<dbReference type="PROSITE" id="PS50977">
    <property type="entry name" value="HTH_TETR_2"/>
    <property type="match status" value="1"/>
</dbReference>
<dbReference type="PANTHER" id="PTHR47506">
    <property type="entry name" value="TRANSCRIPTIONAL REGULATORY PROTEIN"/>
    <property type="match status" value="1"/>
</dbReference>
<evidence type="ECO:0000313" key="6">
    <source>
        <dbReference type="EMBL" id="MXP22403.1"/>
    </source>
</evidence>
<reference evidence="6 7" key="1">
    <citation type="submission" date="2019-11" db="EMBL/GenBank/DDBJ databases">
        <title>Gordonia sp. nov., a novel actinobacterium isolated from mangrove soil in Hainan.</title>
        <authorList>
            <person name="Huang X."/>
            <person name="Xie Y."/>
            <person name="Chu X."/>
            <person name="Xiao K."/>
        </authorList>
    </citation>
    <scope>NUCLEOTIDE SEQUENCE [LARGE SCALE GENOMIC DNA]</scope>
    <source>
        <strain evidence="6 7">HNM0687</strain>
    </source>
</reference>
<evidence type="ECO:0000256" key="1">
    <source>
        <dbReference type="ARBA" id="ARBA00023015"/>
    </source>
</evidence>
<dbReference type="SUPFAM" id="SSF46689">
    <property type="entry name" value="Homeodomain-like"/>
    <property type="match status" value="1"/>
</dbReference>
<keyword evidence="7" id="KW-1185">Reference proteome</keyword>
<accession>A0A6L7GS52</accession>
<gene>
    <name evidence="6" type="ORF">GIY30_13745</name>
</gene>
<dbReference type="Proteomes" id="UP000475545">
    <property type="component" value="Unassembled WGS sequence"/>
</dbReference>
<dbReference type="PRINTS" id="PR00455">
    <property type="entry name" value="HTHTETR"/>
</dbReference>
<evidence type="ECO:0000259" key="5">
    <source>
        <dbReference type="PROSITE" id="PS50977"/>
    </source>
</evidence>
<proteinExistence type="predicted"/>
<dbReference type="InterPro" id="IPR009057">
    <property type="entry name" value="Homeodomain-like_sf"/>
</dbReference>
<comment type="caution">
    <text evidence="6">The sequence shown here is derived from an EMBL/GenBank/DDBJ whole genome shotgun (WGS) entry which is preliminary data.</text>
</comment>
<organism evidence="6 7">
    <name type="scientific">Gordonia mangrovi</name>
    <dbReference type="NCBI Taxonomy" id="2665643"/>
    <lineage>
        <taxon>Bacteria</taxon>
        <taxon>Bacillati</taxon>
        <taxon>Actinomycetota</taxon>
        <taxon>Actinomycetes</taxon>
        <taxon>Mycobacteriales</taxon>
        <taxon>Gordoniaceae</taxon>
        <taxon>Gordonia</taxon>
    </lineage>
</organism>
<keyword evidence="1" id="KW-0805">Transcription regulation</keyword>
<feature type="domain" description="HTH tetR-type" evidence="5">
    <location>
        <begin position="6"/>
        <end position="66"/>
    </location>
</feature>
<evidence type="ECO:0000256" key="2">
    <source>
        <dbReference type="ARBA" id="ARBA00023125"/>
    </source>
</evidence>
<feature type="DNA-binding region" description="H-T-H motif" evidence="4">
    <location>
        <begin position="29"/>
        <end position="48"/>
    </location>
</feature>
<protein>
    <submittedName>
        <fullName evidence="6">TetR family transcriptional regulator</fullName>
    </submittedName>
</protein>
<dbReference type="RefSeq" id="WP_160902554.1">
    <property type="nucleotide sequence ID" value="NZ_CP102850.1"/>
</dbReference>
<keyword evidence="2 4" id="KW-0238">DNA-binding</keyword>
<dbReference type="SUPFAM" id="SSF48498">
    <property type="entry name" value="Tetracyclin repressor-like, C-terminal domain"/>
    <property type="match status" value="1"/>
</dbReference>
<dbReference type="Pfam" id="PF00440">
    <property type="entry name" value="TetR_N"/>
    <property type="match status" value="1"/>
</dbReference>
<evidence type="ECO:0000313" key="7">
    <source>
        <dbReference type="Proteomes" id="UP000475545"/>
    </source>
</evidence>